<evidence type="ECO:0000313" key="8">
    <source>
        <dbReference type="EMBL" id="KFM64698.1"/>
    </source>
</evidence>
<comment type="subcellular location">
    <subcellularLocation>
        <location evidence="1">Cell membrane</location>
        <topology evidence="1">Multi-pass membrane protein</topology>
    </subcellularLocation>
    <subcellularLocation>
        <location evidence="7">Membrane</location>
        <topology evidence="7">Multi-pass membrane protein</topology>
    </subcellularLocation>
</comment>
<dbReference type="Proteomes" id="UP000054359">
    <property type="component" value="Unassembled WGS sequence"/>
</dbReference>
<accession>A0A087THV9</accession>
<keyword evidence="6 7" id="KW-0472">Membrane</keyword>
<dbReference type="OrthoDB" id="6136301at2759"/>
<evidence type="ECO:0000256" key="7">
    <source>
        <dbReference type="RuleBase" id="RU910716"/>
    </source>
</evidence>
<dbReference type="PANTHER" id="PTHR16024">
    <property type="entry name" value="XK-RELATED PROTEIN"/>
    <property type="match status" value="1"/>
</dbReference>
<dbReference type="GO" id="GO:0070782">
    <property type="term" value="P:phosphatidylserine exposure on apoptotic cell surface"/>
    <property type="evidence" value="ECO:0007669"/>
    <property type="project" value="TreeGrafter"/>
</dbReference>
<evidence type="ECO:0000256" key="3">
    <source>
        <dbReference type="ARBA" id="ARBA00022475"/>
    </source>
</evidence>
<protein>
    <recommendedName>
        <fullName evidence="7">XK-related protein</fullName>
    </recommendedName>
</protein>
<proteinExistence type="inferred from homology"/>
<evidence type="ECO:0000256" key="5">
    <source>
        <dbReference type="ARBA" id="ARBA00022989"/>
    </source>
</evidence>
<feature type="non-terminal residue" evidence="8">
    <location>
        <position position="405"/>
    </location>
</feature>
<dbReference type="InterPro" id="IPR018629">
    <property type="entry name" value="XK-rel"/>
</dbReference>
<dbReference type="OMA" id="EPTRWKY"/>
<keyword evidence="3" id="KW-1003">Cell membrane</keyword>
<name>A0A087THV9_STEMI</name>
<sequence length="405" mass="46631">MKHLASRQRLLTFGQAEELEHSTGDHADRPSFSKMEEELLKGDEDAVGIFSAMLTTISLFSYSVDIASSAVLCYWLFNTGRWWWWLSIGSLLCALLIVNIFSMRWYIHDAQEDKAHVLKVSPSHWVMRALFHIVLLGPVIRYLELFLYGLHSCDRNDPKRHQYRLMFLQEDRDTSLLALVGSFVKSAPQLVLHTYILTQNKFPINLPTTRAQAVNLIAALIELSLSQSSYHRALRRSLPTKRNISKSGATVQFLSHLCVISSRVLSLAVFASLYEHWVFVFCAIHWGLMTTWLIFQRTSFCASASGQPRPLEELIFNIVIGVIYVFCFVNVKDEPTRWKYTIYYIIIWIENVTLVVLWYLRADPDLWFRIPLLSSVVSSLAAGLLLLIIYYQFLHPNKLVTPIPV</sequence>
<feature type="transmembrane region" description="Helical" evidence="7">
    <location>
        <begin position="59"/>
        <end position="77"/>
    </location>
</feature>
<feature type="transmembrane region" description="Helical" evidence="7">
    <location>
        <begin position="372"/>
        <end position="393"/>
    </location>
</feature>
<dbReference type="InterPro" id="IPR050895">
    <property type="entry name" value="XK-related_scramblase"/>
</dbReference>
<reference evidence="8 9" key="1">
    <citation type="submission" date="2013-11" db="EMBL/GenBank/DDBJ databases">
        <title>Genome sequencing of Stegodyphus mimosarum.</title>
        <authorList>
            <person name="Bechsgaard J."/>
        </authorList>
    </citation>
    <scope>NUCLEOTIDE SEQUENCE [LARGE SCALE GENOMIC DNA]</scope>
</reference>
<feature type="transmembrane region" description="Helical" evidence="7">
    <location>
        <begin position="128"/>
        <end position="150"/>
    </location>
</feature>
<feature type="transmembrane region" description="Helical" evidence="7">
    <location>
        <begin position="343"/>
        <end position="360"/>
    </location>
</feature>
<feature type="transmembrane region" description="Helical" evidence="7">
    <location>
        <begin position="83"/>
        <end position="107"/>
    </location>
</feature>
<dbReference type="PANTHER" id="PTHR16024:SF10">
    <property type="entry name" value="XK-RELATED PROTEIN"/>
    <property type="match status" value="1"/>
</dbReference>
<keyword evidence="4 7" id="KW-0812">Transmembrane</keyword>
<dbReference type="EMBL" id="KK115301">
    <property type="protein sequence ID" value="KFM64698.1"/>
    <property type="molecule type" value="Genomic_DNA"/>
</dbReference>
<organism evidence="8 9">
    <name type="scientific">Stegodyphus mimosarum</name>
    <name type="common">African social velvet spider</name>
    <dbReference type="NCBI Taxonomy" id="407821"/>
    <lineage>
        <taxon>Eukaryota</taxon>
        <taxon>Metazoa</taxon>
        <taxon>Ecdysozoa</taxon>
        <taxon>Arthropoda</taxon>
        <taxon>Chelicerata</taxon>
        <taxon>Arachnida</taxon>
        <taxon>Araneae</taxon>
        <taxon>Araneomorphae</taxon>
        <taxon>Entelegynae</taxon>
        <taxon>Eresoidea</taxon>
        <taxon>Eresidae</taxon>
        <taxon>Stegodyphus</taxon>
    </lineage>
</organism>
<dbReference type="GO" id="GO:0005886">
    <property type="term" value="C:plasma membrane"/>
    <property type="evidence" value="ECO:0007669"/>
    <property type="project" value="UniProtKB-SubCell"/>
</dbReference>
<keyword evidence="5 7" id="KW-1133">Transmembrane helix</keyword>
<evidence type="ECO:0000256" key="4">
    <source>
        <dbReference type="ARBA" id="ARBA00022692"/>
    </source>
</evidence>
<keyword evidence="9" id="KW-1185">Reference proteome</keyword>
<evidence type="ECO:0000256" key="1">
    <source>
        <dbReference type="ARBA" id="ARBA00004651"/>
    </source>
</evidence>
<dbReference type="GO" id="GO:0043652">
    <property type="term" value="P:engulfment of apoptotic cell"/>
    <property type="evidence" value="ECO:0007669"/>
    <property type="project" value="TreeGrafter"/>
</dbReference>
<evidence type="ECO:0000256" key="2">
    <source>
        <dbReference type="ARBA" id="ARBA00008789"/>
    </source>
</evidence>
<evidence type="ECO:0000256" key="6">
    <source>
        <dbReference type="ARBA" id="ARBA00023136"/>
    </source>
</evidence>
<dbReference type="GO" id="GO:1902742">
    <property type="term" value="P:apoptotic process involved in development"/>
    <property type="evidence" value="ECO:0007669"/>
    <property type="project" value="TreeGrafter"/>
</dbReference>
<feature type="transmembrane region" description="Helical" evidence="7">
    <location>
        <begin position="314"/>
        <end position="331"/>
    </location>
</feature>
<evidence type="ECO:0000313" key="9">
    <source>
        <dbReference type="Proteomes" id="UP000054359"/>
    </source>
</evidence>
<feature type="transmembrane region" description="Helical" evidence="7">
    <location>
        <begin position="277"/>
        <end position="294"/>
    </location>
</feature>
<dbReference type="Pfam" id="PF09815">
    <property type="entry name" value="XK-related"/>
    <property type="match status" value="1"/>
</dbReference>
<dbReference type="AlphaFoldDB" id="A0A087THV9"/>
<gene>
    <name evidence="8" type="ORF">X975_11573</name>
</gene>
<comment type="similarity">
    <text evidence="2 7">Belongs to the XK family.</text>
</comment>